<keyword evidence="12" id="KW-1185">Reference proteome</keyword>
<dbReference type="InterPro" id="IPR023358">
    <property type="entry name" value="Peptidase_M18_dom2"/>
</dbReference>
<keyword evidence="3 9" id="KW-0031">Aminopeptidase</keyword>
<dbReference type="InterPro" id="IPR001948">
    <property type="entry name" value="Peptidase_M18"/>
</dbReference>
<keyword evidence="6 9" id="KW-0378">Hydrolase</keyword>
<evidence type="ECO:0000256" key="10">
    <source>
        <dbReference type="RuleBase" id="RU004387"/>
    </source>
</evidence>
<organism evidence="11 12">
    <name type="scientific">Yanshouia hominis</name>
    <dbReference type="NCBI Taxonomy" id="2763673"/>
    <lineage>
        <taxon>Bacteria</taxon>
        <taxon>Bacillati</taxon>
        <taxon>Bacillota</taxon>
        <taxon>Clostridia</taxon>
        <taxon>Eubacteriales</taxon>
        <taxon>Oscillospiraceae</taxon>
        <taxon>Yanshouia</taxon>
    </lineage>
</organism>
<dbReference type="RefSeq" id="WP_262400647.1">
    <property type="nucleotide sequence ID" value="NZ_JACRTB010000023.1"/>
</dbReference>
<comment type="similarity">
    <text evidence="2 9">Belongs to the peptidase M18 family.</text>
</comment>
<evidence type="ECO:0000313" key="11">
    <source>
        <dbReference type="EMBL" id="MBC8577181.1"/>
    </source>
</evidence>
<keyword evidence="4 9" id="KW-0645">Protease</keyword>
<evidence type="ECO:0000256" key="1">
    <source>
        <dbReference type="ARBA" id="ARBA00001947"/>
    </source>
</evidence>
<gene>
    <name evidence="11" type="ORF">H8717_12280</name>
</gene>
<dbReference type="PRINTS" id="PR00932">
    <property type="entry name" value="AMINO1PTASE"/>
</dbReference>
<evidence type="ECO:0000256" key="6">
    <source>
        <dbReference type="ARBA" id="ARBA00022801"/>
    </source>
</evidence>
<evidence type="ECO:0000256" key="8">
    <source>
        <dbReference type="ARBA" id="ARBA00023049"/>
    </source>
</evidence>
<dbReference type="SUPFAM" id="SSF53187">
    <property type="entry name" value="Zn-dependent exopeptidases"/>
    <property type="match status" value="1"/>
</dbReference>
<evidence type="ECO:0000256" key="2">
    <source>
        <dbReference type="ARBA" id="ARBA00008290"/>
    </source>
</evidence>
<accession>A0ABR7NL95</accession>
<keyword evidence="7 9" id="KW-0862">Zinc</keyword>
<keyword evidence="5 9" id="KW-0479">Metal-binding</keyword>
<dbReference type="Pfam" id="PF02127">
    <property type="entry name" value="Peptidase_M18"/>
    <property type="match status" value="1"/>
</dbReference>
<dbReference type="PANTHER" id="PTHR28570:SF2">
    <property type="entry name" value="M18 FAMILY AMINOPEPTIDASE 1-RELATED"/>
    <property type="match status" value="1"/>
</dbReference>
<dbReference type="PANTHER" id="PTHR28570">
    <property type="entry name" value="ASPARTYL AMINOPEPTIDASE"/>
    <property type="match status" value="1"/>
</dbReference>
<evidence type="ECO:0000256" key="7">
    <source>
        <dbReference type="ARBA" id="ARBA00022833"/>
    </source>
</evidence>
<evidence type="ECO:0000256" key="9">
    <source>
        <dbReference type="RuleBase" id="RU004386"/>
    </source>
</evidence>
<dbReference type="EMBL" id="JACRTB010000023">
    <property type="protein sequence ID" value="MBC8577181.1"/>
    <property type="molecule type" value="Genomic_DNA"/>
</dbReference>
<comment type="cofactor">
    <cofactor evidence="1 10">
        <name>Zn(2+)</name>
        <dbReference type="ChEBI" id="CHEBI:29105"/>
    </cofactor>
</comment>
<protein>
    <recommendedName>
        <fullName evidence="10">M18 family aminopeptidase</fullName>
        <ecNumber evidence="10">3.4.11.-</ecNumber>
    </recommendedName>
</protein>
<evidence type="ECO:0000256" key="3">
    <source>
        <dbReference type="ARBA" id="ARBA00022438"/>
    </source>
</evidence>
<keyword evidence="8 9" id="KW-0482">Metalloprotease</keyword>
<name>A0ABR7NL95_9FIRM</name>
<dbReference type="SUPFAM" id="SSF101821">
    <property type="entry name" value="Aminopeptidase/glucanase lid domain"/>
    <property type="match status" value="1"/>
</dbReference>
<evidence type="ECO:0000256" key="4">
    <source>
        <dbReference type="ARBA" id="ARBA00022670"/>
    </source>
</evidence>
<comment type="caution">
    <text evidence="11">The sequence shown here is derived from an EMBL/GenBank/DDBJ whole genome shotgun (WGS) entry which is preliminary data.</text>
</comment>
<evidence type="ECO:0000313" key="12">
    <source>
        <dbReference type="Proteomes" id="UP000658131"/>
    </source>
</evidence>
<evidence type="ECO:0000256" key="5">
    <source>
        <dbReference type="ARBA" id="ARBA00022723"/>
    </source>
</evidence>
<dbReference type="EC" id="3.4.11.-" evidence="10"/>
<sequence length="469" mass="51375">MAEKAEKKTEAQKLKEQLCYAPKNAGERLSDEEWEKADLFCEGYKKFLDLAKTEREAVEITISMAREKGFKAFDPKVKYEAGDRVFLNNRGKAIILCTVGTEPLEKGVRIVAAHIDSPRIDLKPRPLYEEAQLAMFKTHYYGGIKKYQWTAIPLALHGVVIRADGERVAVTVGEDEGDPVFTITDLLPHLAGEQMQRKLSDGIKGEALNVLVGGRMFRDDKESERVKLGILKLLNEKYGIVEADFLSAELTMVPAYHAVDVGLDRSFIGAYGHDDRVCSYTALTAALKNDRPAYTSVTVLADKEEIGSTGNSGLNSRFLEYFIEDLAAPHHLAGRTVLSASTCLSADVNAAFDPTYGEVHEKNNASYCNYGVVVTKYTGARGKSGTSDASAEFMGVVRRLLDDAGIQWQTGELGKVDAGGGGTVAMFIAALNVDVVDVGVPVLSMHAPFEVVAKSDVYQTYRAFDAYLK</sequence>
<dbReference type="Proteomes" id="UP000658131">
    <property type="component" value="Unassembled WGS sequence"/>
</dbReference>
<reference evidence="11 12" key="1">
    <citation type="submission" date="2020-08" db="EMBL/GenBank/DDBJ databases">
        <title>Genome public.</title>
        <authorList>
            <person name="Liu C."/>
            <person name="Sun Q."/>
        </authorList>
    </citation>
    <scope>NUCLEOTIDE SEQUENCE [LARGE SCALE GENOMIC DNA]</scope>
    <source>
        <strain evidence="11 12">BX1</strain>
    </source>
</reference>
<dbReference type="Gene3D" id="2.30.250.10">
    <property type="entry name" value="Aminopeptidase i, Domain 2"/>
    <property type="match status" value="1"/>
</dbReference>
<dbReference type="GO" id="GO:0004177">
    <property type="term" value="F:aminopeptidase activity"/>
    <property type="evidence" value="ECO:0007669"/>
    <property type="project" value="UniProtKB-KW"/>
</dbReference>
<dbReference type="NCBIfam" id="NF002600">
    <property type="entry name" value="PRK02256.1"/>
    <property type="match status" value="1"/>
</dbReference>
<proteinExistence type="inferred from homology"/>
<dbReference type="Gene3D" id="3.40.630.10">
    <property type="entry name" value="Zn peptidases"/>
    <property type="match status" value="1"/>
</dbReference>